<dbReference type="SUPFAM" id="SSF51735">
    <property type="entry name" value="NAD(P)-binding Rossmann-fold domains"/>
    <property type="match status" value="1"/>
</dbReference>
<dbReference type="Gene3D" id="3.40.50.720">
    <property type="entry name" value="NAD(P)-binding Rossmann-like Domain"/>
    <property type="match status" value="1"/>
</dbReference>
<dbReference type="OrthoDB" id="9803892at2"/>
<sequence length="216" mass="23746">MKTLVVGANGQIGRHVTQMLKEEGKHEVVAMIRNEEQKNYFESKGVQTIIADLLNSVESLKQTVEGFDAVIFTAGSGPKTGPDMTLRIDLDGAAKMIKAAEVAGVNRFLMVSAFQANNRENWNEKIAHYYVAKHFADEELKRSELAYTIVKPGGLINDSGTGKVKVGSKDIIERGTVPREDVARVLVSCLNKKSTEYKSFDLISGDQEVVDALDEL</sequence>
<evidence type="ECO:0000313" key="2">
    <source>
        <dbReference type="EMBL" id="TSJ64977.1"/>
    </source>
</evidence>
<accession>A0A556PKR7</accession>
<dbReference type="EMBL" id="VMHE01000013">
    <property type="protein sequence ID" value="TSJ64977.1"/>
    <property type="molecule type" value="Genomic_DNA"/>
</dbReference>
<dbReference type="PANTHER" id="PTHR15020:SF50">
    <property type="entry name" value="UPF0659 PROTEIN YMR090W"/>
    <property type="match status" value="1"/>
</dbReference>
<dbReference type="InterPro" id="IPR036291">
    <property type="entry name" value="NAD(P)-bd_dom_sf"/>
</dbReference>
<dbReference type="AlphaFoldDB" id="A0A556PKR7"/>
<name>A0A556PKR7_9BACI</name>
<dbReference type="PANTHER" id="PTHR15020">
    <property type="entry name" value="FLAVIN REDUCTASE-RELATED"/>
    <property type="match status" value="1"/>
</dbReference>
<dbReference type="Proteomes" id="UP000316425">
    <property type="component" value="Unassembled WGS sequence"/>
</dbReference>
<evidence type="ECO:0000259" key="1">
    <source>
        <dbReference type="Pfam" id="PF13460"/>
    </source>
</evidence>
<feature type="domain" description="NAD(P)-binding" evidence="1">
    <location>
        <begin position="7"/>
        <end position="192"/>
    </location>
</feature>
<comment type="caution">
    <text evidence="2">The sequence shown here is derived from an EMBL/GenBank/DDBJ whole genome shotgun (WGS) entry which is preliminary data.</text>
</comment>
<keyword evidence="3" id="KW-1185">Reference proteome</keyword>
<proteinExistence type="predicted"/>
<dbReference type="RefSeq" id="WP_144088912.1">
    <property type="nucleotide sequence ID" value="NZ_VMHE01000013.1"/>
</dbReference>
<evidence type="ECO:0000313" key="3">
    <source>
        <dbReference type="Proteomes" id="UP000316425"/>
    </source>
</evidence>
<protein>
    <submittedName>
        <fullName evidence="2">SDR family oxidoreductase</fullName>
    </submittedName>
</protein>
<gene>
    <name evidence="2" type="ORF">FPQ13_08490</name>
</gene>
<reference evidence="2 3" key="1">
    <citation type="submission" date="2019-07" db="EMBL/GenBank/DDBJ databases">
        <title>Allobacillus sp. nov. SKP isolated from shrimp paste of Euphausiacea.</title>
        <authorList>
            <person name="Kanchanasin P."/>
            <person name="Tanasupawat S."/>
            <person name="Shi W."/>
            <person name="Wu L."/>
            <person name="Ma J."/>
        </authorList>
    </citation>
    <scope>NUCLEOTIDE SEQUENCE [LARGE SCALE GENOMIC DNA]</scope>
    <source>
        <strain evidence="2 3">SKP4-8</strain>
    </source>
</reference>
<dbReference type="CDD" id="cd05243">
    <property type="entry name" value="SDR_a5"/>
    <property type="match status" value="1"/>
</dbReference>
<organism evidence="2 3">
    <name type="scientific">Allobacillus salarius</name>
    <dbReference type="NCBI Taxonomy" id="1955272"/>
    <lineage>
        <taxon>Bacteria</taxon>
        <taxon>Bacillati</taxon>
        <taxon>Bacillota</taxon>
        <taxon>Bacilli</taxon>
        <taxon>Bacillales</taxon>
        <taxon>Bacillaceae</taxon>
        <taxon>Allobacillus</taxon>
    </lineage>
</organism>
<dbReference type="InterPro" id="IPR016040">
    <property type="entry name" value="NAD(P)-bd_dom"/>
</dbReference>
<dbReference type="Pfam" id="PF13460">
    <property type="entry name" value="NAD_binding_10"/>
    <property type="match status" value="1"/>
</dbReference>